<organism evidence="2 3">
    <name type="scientific">Gymnopus androsaceus JB14</name>
    <dbReference type="NCBI Taxonomy" id="1447944"/>
    <lineage>
        <taxon>Eukaryota</taxon>
        <taxon>Fungi</taxon>
        <taxon>Dikarya</taxon>
        <taxon>Basidiomycota</taxon>
        <taxon>Agaricomycotina</taxon>
        <taxon>Agaricomycetes</taxon>
        <taxon>Agaricomycetidae</taxon>
        <taxon>Agaricales</taxon>
        <taxon>Marasmiineae</taxon>
        <taxon>Omphalotaceae</taxon>
        <taxon>Gymnopus</taxon>
    </lineage>
</organism>
<dbReference type="OrthoDB" id="3266451at2759"/>
<dbReference type="Proteomes" id="UP000799118">
    <property type="component" value="Unassembled WGS sequence"/>
</dbReference>
<keyword evidence="3" id="KW-1185">Reference proteome</keyword>
<proteinExistence type="predicted"/>
<keyword evidence="1" id="KW-0175">Coiled coil</keyword>
<evidence type="ECO:0008006" key="4">
    <source>
        <dbReference type="Google" id="ProtNLM"/>
    </source>
</evidence>
<feature type="coiled-coil region" evidence="1">
    <location>
        <begin position="46"/>
        <end position="73"/>
    </location>
</feature>
<evidence type="ECO:0000313" key="3">
    <source>
        <dbReference type="Proteomes" id="UP000799118"/>
    </source>
</evidence>
<dbReference type="InterPro" id="IPR032675">
    <property type="entry name" value="LRR_dom_sf"/>
</dbReference>
<dbReference type="AlphaFoldDB" id="A0A6A4GXY1"/>
<protein>
    <recommendedName>
        <fullName evidence="4">F-box domain-containing protein</fullName>
    </recommendedName>
</protein>
<evidence type="ECO:0000256" key="1">
    <source>
        <dbReference type="SAM" id="Coils"/>
    </source>
</evidence>
<accession>A0A6A4GXY1</accession>
<evidence type="ECO:0000313" key="2">
    <source>
        <dbReference type="EMBL" id="KAE9389895.1"/>
    </source>
</evidence>
<name>A0A6A4GXY1_9AGAR</name>
<gene>
    <name evidence="2" type="ORF">BT96DRAFT_926270</name>
</gene>
<reference evidence="2" key="1">
    <citation type="journal article" date="2019" name="Environ. Microbiol.">
        <title>Fungal ecological strategies reflected in gene transcription - a case study of two litter decomposers.</title>
        <authorList>
            <person name="Barbi F."/>
            <person name="Kohler A."/>
            <person name="Barry K."/>
            <person name="Baskaran P."/>
            <person name="Daum C."/>
            <person name="Fauchery L."/>
            <person name="Ihrmark K."/>
            <person name="Kuo A."/>
            <person name="LaButti K."/>
            <person name="Lipzen A."/>
            <person name="Morin E."/>
            <person name="Grigoriev I.V."/>
            <person name="Henrissat B."/>
            <person name="Lindahl B."/>
            <person name="Martin F."/>
        </authorList>
    </citation>
    <scope>NUCLEOTIDE SEQUENCE</scope>
    <source>
        <strain evidence="2">JB14</strain>
    </source>
</reference>
<dbReference type="EMBL" id="ML769678">
    <property type="protein sequence ID" value="KAE9389895.1"/>
    <property type="molecule type" value="Genomic_DNA"/>
</dbReference>
<dbReference type="Gene3D" id="3.80.10.10">
    <property type="entry name" value="Ribonuclease Inhibitor"/>
    <property type="match status" value="1"/>
</dbReference>
<sequence length="522" mass="60098">MSLCSNCSKSLFTTRIPDNPSLIHEKLRWESGPASIPNPEEVLPILQSAQQELEDCEMQIKILESRRQSLRNYTDQLQALLSPFRKVPDEILRRIFDDCCHMNLLGHFGPAKTRSAITDLPALVLSSVCLRWRRNGLSMPSIWSRISLACQRMENEEEDESFLPTLNIFLNRTLHHPLTITFESVEGFDDQHPGLTLLVNHMHRWCSFSYRLASYSFHDLILGSDRTLGSRIFPLLEELDMVDMEKEDLNLLAHTAPKLKKLSVDFIPSISDESLQVGNSLFTRLSYLEFYFPSTHEIRILMDSNHHLVSLKTEESVSLRSVSGSEEPPSPTLCRTIDTLTLFHEPLAWKHYSVLPYLTLPSLKVIHLERNVLYEQVDGPDIRQSDWQNFDPFMAFLSRSSCSLTTFIDDSYILPTHSPITGRFIESLCATSHHLIVPRLHSLKLDVGASTFEDGSVVDMVRSRWIPGRRSSKELEPRVECLREFTIKFRNRKEIQGVYQPLEDMDRDGMRVVVLWENEGRS</sequence>